<dbReference type="PROSITE" id="PS51257">
    <property type="entry name" value="PROKAR_LIPOPROTEIN"/>
    <property type="match status" value="1"/>
</dbReference>
<dbReference type="AlphaFoldDB" id="A0A1H3GQ21"/>
<dbReference type="Proteomes" id="UP000198640">
    <property type="component" value="Unassembled WGS sequence"/>
</dbReference>
<sequence>MKRPGVIGILVPLLIVSGCGAISDADEIIFFKYRQPDELERQYLHLATYLNSAKSCFLIHPETLSVAPLNPDGSKVSFLRSSCFMHVASLSGDDAICQKVRSVSTFLYTGNMLNAKLCRELASTANPYAGRQVAGAGNLNVQKILTLAGYSESDVDTFLVAEGRFSSAERAAYYRDNEPSVFWLEVMEYVIGSRGFFNRIDILPGFASERDLEAMKNVTWRPRFQKELPLSE</sequence>
<keyword evidence="2" id="KW-1185">Reference proteome</keyword>
<dbReference type="STRING" id="44576.SAMN05421881_10165"/>
<evidence type="ECO:0000313" key="1">
    <source>
        <dbReference type="EMBL" id="SDY04574.1"/>
    </source>
</evidence>
<proteinExistence type="predicted"/>
<protein>
    <recommendedName>
        <fullName evidence="3">Lipoprotein</fullName>
    </recommendedName>
</protein>
<dbReference type="EMBL" id="FNOY01000016">
    <property type="protein sequence ID" value="SDY04574.1"/>
    <property type="molecule type" value="Genomic_DNA"/>
</dbReference>
<evidence type="ECO:0008006" key="3">
    <source>
        <dbReference type="Google" id="ProtNLM"/>
    </source>
</evidence>
<accession>A0A1H3GQ21</accession>
<organism evidence="1 2">
    <name type="scientific">Nitrosomonas halophila</name>
    <dbReference type="NCBI Taxonomy" id="44576"/>
    <lineage>
        <taxon>Bacteria</taxon>
        <taxon>Pseudomonadati</taxon>
        <taxon>Pseudomonadota</taxon>
        <taxon>Betaproteobacteria</taxon>
        <taxon>Nitrosomonadales</taxon>
        <taxon>Nitrosomonadaceae</taxon>
        <taxon>Nitrosomonas</taxon>
    </lineage>
</organism>
<reference evidence="1 2" key="1">
    <citation type="submission" date="2016-10" db="EMBL/GenBank/DDBJ databases">
        <authorList>
            <person name="de Groot N.N."/>
        </authorList>
    </citation>
    <scope>NUCLEOTIDE SEQUENCE [LARGE SCALE GENOMIC DNA]</scope>
    <source>
        <strain evidence="1 2">Nm1</strain>
    </source>
</reference>
<evidence type="ECO:0000313" key="2">
    <source>
        <dbReference type="Proteomes" id="UP000198640"/>
    </source>
</evidence>
<gene>
    <name evidence="1" type="ORF">SAMN05421881_10165</name>
</gene>
<name>A0A1H3GQ21_9PROT</name>